<organism evidence="2 3">
    <name type="scientific">Bosea psychrotolerans</name>
    <dbReference type="NCBI Taxonomy" id="1871628"/>
    <lineage>
        <taxon>Bacteria</taxon>
        <taxon>Pseudomonadati</taxon>
        <taxon>Pseudomonadota</taxon>
        <taxon>Alphaproteobacteria</taxon>
        <taxon>Hyphomicrobiales</taxon>
        <taxon>Boseaceae</taxon>
        <taxon>Bosea</taxon>
    </lineage>
</organism>
<keyword evidence="3" id="KW-1185">Reference proteome</keyword>
<dbReference type="AlphaFoldDB" id="A0A2S4M4I4"/>
<proteinExistence type="predicted"/>
<evidence type="ECO:0000313" key="3">
    <source>
        <dbReference type="Proteomes" id="UP000236919"/>
    </source>
</evidence>
<comment type="caution">
    <text evidence="2">The sequence shown here is derived from an EMBL/GenBank/DDBJ whole genome shotgun (WGS) entry which is preliminary data.</text>
</comment>
<gene>
    <name evidence="2" type="ORF">CYD53_11148</name>
</gene>
<protein>
    <submittedName>
        <fullName evidence="2">Uncharacterized protein</fullName>
    </submittedName>
</protein>
<feature type="region of interest" description="Disordered" evidence="1">
    <location>
        <begin position="1"/>
        <end position="24"/>
    </location>
</feature>
<reference evidence="2 3" key="1">
    <citation type="submission" date="2018-01" db="EMBL/GenBank/DDBJ databases">
        <title>Genomic Encyclopedia of Type Strains, Phase III (KMG-III): the genomes of soil and plant-associated and newly described type strains.</title>
        <authorList>
            <person name="Whitman W."/>
        </authorList>
    </citation>
    <scope>NUCLEOTIDE SEQUENCE [LARGE SCALE GENOMIC DNA]</scope>
    <source>
        <strain evidence="2 3">1131</strain>
    </source>
</reference>
<sequence>MVVAAGLAAGDLAHAQAQRPAGEDTRVSVVLGEKPEIDLLLARPLDQASPQAVETKTVIAPVRKIRVIVPSPYAP</sequence>
<dbReference type="Proteomes" id="UP000236919">
    <property type="component" value="Unassembled WGS sequence"/>
</dbReference>
<feature type="compositionally biased region" description="Low complexity" evidence="1">
    <location>
        <begin position="1"/>
        <end position="18"/>
    </location>
</feature>
<accession>A0A2S4M4I4</accession>
<dbReference type="EMBL" id="PQFZ01000011">
    <property type="protein sequence ID" value="POR49555.1"/>
    <property type="molecule type" value="Genomic_DNA"/>
</dbReference>
<name>A0A2S4M4I4_9HYPH</name>
<evidence type="ECO:0000313" key="2">
    <source>
        <dbReference type="EMBL" id="POR49555.1"/>
    </source>
</evidence>
<evidence type="ECO:0000256" key="1">
    <source>
        <dbReference type="SAM" id="MobiDB-lite"/>
    </source>
</evidence>